<comment type="catalytic activity">
    <reaction evidence="5">
        <text>N,N-dimethyl-1,4-phenylenediamine + anthranilate + 2 NAD(+) = 2-(4-dimethylaminophenyl)diazenylbenzoate + 2 NADH + 2 H(+)</text>
        <dbReference type="Rhea" id="RHEA:55872"/>
        <dbReference type="ChEBI" id="CHEBI:15378"/>
        <dbReference type="ChEBI" id="CHEBI:15783"/>
        <dbReference type="ChEBI" id="CHEBI:16567"/>
        <dbReference type="ChEBI" id="CHEBI:57540"/>
        <dbReference type="ChEBI" id="CHEBI:57945"/>
        <dbReference type="ChEBI" id="CHEBI:71579"/>
        <dbReference type="EC" id="1.7.1.17"/>
    </reaction>
    <physiologicalReaction direction="right-to-left" evidence="5">
        <dbReference type="Rhea" id="RHEA:55874"/>
    </physiologicalReaction>
</comment>
<keyword evidence="2 6" id="KW-0288">FMN</keyword>
<dbReference type="Gene3D" id="3.40.50.360">
    <property type="match status" value="1"/>
</dbReference>
<feature type="binding site" evidence="6">
    <location>
        <begin position="83"/>
        <end position="86"/>
    </location>
    <ligand>
        <name>FMN</name>
        <dbReference type="ChEBI" id="CHEBI:58210"/>
    </ligand>
</feature>
<evidence type="ECO:0000256" key="3">
    <source>
        <dbReference type="ARBA" id="ARBA00023002"/>
    </source>
</evidence>
<dbReference type="Proteomes" id="UP001500657">
    <property type="component" value="Unassembled WGS sequence"/>
</dbReference>
<gene>
    <name evidence="6" type="primary">azoR</name>
    <name evidence="8" type="ORF">GCM10009126_04500</name>
</gene>
<comment type="function">
    <text evidence="6">Quinone reductase that provides resistance to thiol-specific stress caused by electrophilic quinones.</text>
</comment>
<comment type="caution">
    <text evidence="8">The sequence shown here is derived from an EMBL/GenBank/DDBJ whole genome shotgun (WGS) entry which is preliminary data.</text>
</comment>
<evidence type="ECO:0000313" key="8">
    <source>
        <dbReference type="EMBL" id="GAA0241964.1"/>
    </source>
</evidence>
<dbReference type="SUPFAM" id="SSF52218">
    <property type="entry name" value="Flavoproteins"/>
    <property type="match status" value="1"/>
</dbReference>
<evidence type="ECO:0000313" key="9">
    <source>
        <dbReference type="Proteomes" id="UP001500657"/>
    </source>
</evidence>
<keyword evidence="3 6" id="KW-0560">Oxidoreductase</keyword>
<organism evidence="8 9">
    <name type="scientific">Rhodanobacter caeni</name>
    <dbReference type="NCBI Taxonomy" id="657654"/>
    <lineage>
        <taxon>Bacteria</taxon>
        <taxon>Pseudomonadati</taxon>
        <taxon>Pseudomonadota</taxon>
        <taxon>Gammaproteobacteria</taxon>
        <taxon>Lysobacterales</taxon>
        <taxon>Rhodanobacteraceae</taxon>
        <taxon>Rhodanobacter</taxon>
    </lineage>
</organism>
<keyword evidence="9" id="KW-1185">Reference proteome</keyword>
<comment type="subunit">
    <text evidence="6">Homodimer.</text>
</comment>
<dbReference type="InterPro" id="IPR003680">
    <property type="entry name" value="Flavodoxin_fold"/>
</dbReference>
<feature type="domain" description="Flavodoxin-like fold" evidence="7">
    <location>
        <begin position="1"/>
        <end position="188"/>
    </location>
</feature>
<keyword evidence="1 6" id="KW-0285">Flavoprotein</keyword>
<dbReference type="EC" id="1.6.5.-" evidence="6"/>
<evidence type="ECO:0000256" key="5">
    <source>
        <dbReference type="ARBA" id="ARBA00048542"/>
    </source>
</evidence>
<dbReference type="InterPro" id="IPR050104">
    <property type="entry name" value="FMN-dep_NADH:Q_OxRdtase_AzoR1"/>
</dbReference>
<comment type="cofactor">
    <cofactor evidence="6">
        <name>FMN</name>
        <dbReference type="ChEBI" id="CHEBI:58210"/>
    </cofactor>
    <text evidence="6">Binds 1 FMN per subunit.</text>
</comment>
<protein>
    <recommendedName>
        <fullName evidence="6">FMN dependent NADH:quinone oxidoreductase</fullName>
        <ecNumber evidence="6">1.6.5.-</ecNumber>
    </recommendedName>
    <alternativeName>
        <fullName evidence="6">Azo-dye reductase</fullName>
    </alternativeName>
    <alternativeName>
        <fullName evidence="6">FMN-dependent NADH-azo compound oxidoreductase</fullName>
    </alternativeName>
    <alternativeName>
        <fullName evidence="6">FMN-dependent NADH-azoreductase</fullName>
        <ecNumber evidence="6">1.7.1.17</ecNumber>
    </alternativeName>
</protein>
<feature type="binding site" evidence="6">
    <location>
        <begin position="15"/>
        <end position="17"/>
    </location>
    <ligand>
        <name>FMN</name>
        <dbReference type="ChEBI" id="CHEBI:58210"/>
    </ligand>
</feature>
<evidence type="ECO:0000256" key="4">
    <source>
        <dbReference type="ARBA" id="ARBA00023027"/>
    </source>
</evidence>
<dbReference type="InterPro" id="IPR023048">
    <property type="entry name" value="NADH:quinone_OxRdtase_FMN_depd"/>
</dbReference>
<comment type="similarity">
    <text evidence="6">Belongs to the azoreductase type 1 family.</text>
</comment>
<keyword evidence="4 6" id="KW-0520">NAD</keyword>
<accession>A0ABP3DT74</accession>
<name>A0ABP3DT74_9GAMM</name>
<evidence type="ECO:0000256" key="6">
    <source>
        <dbReference type="HAMAP-Rule" id="MF_01216"/>
    </source>
</evidence>
<feature type="binding site" evidence="6">
    <location>
        <position position="9"/>
    </location>
    <ligand>
        <name>FMN</name>
        <dbReference type="ChEBI" id="CHEBI:58210"/>
    </ligand>
</feature>
<dbReference type="Pfam" id="PF02525">
    <property type="entry name" value="Flavodoxin_2"/>
    <property type="match status" value="1"/>
</dbReference>
<dbReference type="EC" id="1.7.1.17" evidence="6"/>
<evidence type="ECO:0000256" key="1">
    <source>
        <dbReference type="ARBA" id="ARBA00022630"/>
    </source>
</evidence>
<dbReference type="InterPro" id="IPR029039">
    <property type="entry name" value="Flavoprotein-like_sf"/>
</dbReference>
<dbReference type="HAMAP" id="MF_01216">
    <property type="entry name" value="Azoreductase_type1"/>
    <property type="match status" value="1"/>
</dbReference>
<reference evidence="9" key="1">
    <citation type="journal article" date="2019" name="Int. J. Syst. Evol. Microbiol.">
        <title>The Global Catalogue of Microorganisms (GCM) 10K type strain sequencing project: providing services to taxonomists for standard genome sequencing and annotation.</title>
        <authorList>
            <consortium name="The Broad Institute Genomics Platform"/>
            <consortium name="The Broad Institute Genome Sequencing Center for Infectious Disease"/>
            <person name="Wu L."/>
            <person name="Ma J."/>
        </authorList>
    </citation>
    <scope>NUCLEOTIDE SEQUENCE [LARGE SCALE GENOMIC DNA]</scope>
    <source>
        <strain evidence="9">JCM 16242</strain>
    </source>
</reference>
<dbReference type="PANTHER" id="PTHR43741:SF4">
    <property type="entry name" value="FMN-DEPENDENT NADH:QUINONE OXIDOREDUCTASE"/>
    <property type="match status" value="1"/>
</dbReference>
<feature type="binding site" evidence="6">
    <location>
        <begin position="127"/>
        <end position="130"/>
    </location>
    <ligand>
        <name>FMN</name>
        <dbReference type="ChEBI" id="CHEBI:58210"/>
    </ligand>
</feature>
<dbReference type="PANTHER" id="PTHR43741">
    <property type="entry name" value="FMN-DEPENDENT NADH-AZOREDUCTASE 1"/>
    <property type="match status" value="1"/>
</dbReference>
<proteinExistence type="inferred from homology"/>
<sequence length="194" mass="20402">MKILHIDSSALGTYSVSRQLTADIVAELKRAAPDAVVDYHDLAAQPLAHWTPVADAADPAAVLGNKVLEDFLGADVVVVGAPMYNFTISSQLKAWLDRVLVAGKTFRYTANGPEGLAGGKRVIVASSRGGFYGKDSAGAAMDFQEPYLRAAFAFIGIGEVEFVRAEGLAVGDEHKSTALKSAQDAIHTLVAEAA</sequence>
<dbReference type="EMBL" id="BAAAFO010000001">
    <property type="protein sequence ID" value="GAA0241964.1"/>
    <property type="molecule type" value="Genomic_DNA"/>
</dbReference>
<evidence type="ECO:0000259" key="7">
    <source>
        <dbReference type="Pfam" id="PF02525"/>
    </source>
</evidence>
<dbReference type="RefSeq" id="WP_343879723.1">
    <property type="nucleotide sequence ID" value="NZ_BAAAFO010000001.1"/>
</dbReference>
<evidence type="ECO:0000256" key="2">
    <source>
        <dbReference type="ARBA" id="ARBA00022643"/>
    </source>
</evidence>
<comment type="catalytic activity">
    <reaction evidence="6">
        <text>2 a quinone + NADH + H(+) = 2 a 1,4-benzosemiquinone + NAD(+)</text>
        <dbReference type="Rhea" id="RHEA:65952"/>
        <dbReference type="ChEBI" id="CHEBI:15378"/>
        <dbReference type="ChEBI" id="CHEBI:57540"/>
        <dbReference type="ChEBI" id="CHEBI:57945"/>
        <dbReference type="ChEBI" id="CHEBI:132124"/>
        <dbReference type="ChEBI" id="CHEBI:134225"/>
    </reaction>
</comment>
<comment type="function">
    <text evidence="6">Also exhibits azoreductase activity. Catalyzes the reductive cleavage of the azo bond in aromatic azo compounds to the corresponding amines.</text>
</comment>